<keyword evidence="1" id="KW-0472">Membrane</keyword>
<evidence type="ECO:0000313" key="3">
    <source>
        <dbReference type="Proteomes" id="UP000176678"/>
    </source>
</evidence>
<dbReference type="AlphaFoldDB" id="A0A1F7VDZ2"/>
<dbReference type="EMBL" id="MGES01000051">
    <property type="protein sequence ID" value="OGL88358.1"/>
    <property type="molecule type" value="Genomic_DNA"/>
</dbReference>
<evidence type="ECO:0000256" key="1">
    <source>
        <dbReference type="SAM" id="Phobius"/>
    </source>
</evidence>
<keyword evidence="1" id="KW-0812">Transmembrane</keyword>
<proteinExistence type="predicted"/>
<accession>A0A1F7VDZ2</accession>
<feature type="transmembrane region" description="Helical" evidence="1">
    <location>
        <begin position="6"/>
        <end position="25"/>
    </location>
</feature>
<name>A0A1F7VDZ2_9BACT</name>
<keyword evidence="1" id="KW-1133">Transmembrane helix</keyword>
<protein>
    <recommendedName>
        <fullName evidence="4">DUF1206 domain-containing protein</fullName>
    </recommendedName>
</protein>
<reference evidence="2 3" key="1">
    <citation type="journal article" date="2016" name="Nat. Commun.">
        <title>Thousands of microbial genomes shed light on interconnected biogeochemical processes in an aquifer system.</title>
        <authorList>
            <person name="Anantharaman K."/>
            <person name="Brown C.T."/>
            <person name="Hug L.A."/>
            <person name="Sharon I."/>
            <person name="Castelle C.J."/>
            <person name="Probst A.J."/>
            <person name="Thomas B.C."/>
            <person name="Singh A."/>
            <person name="Wilkins M.J."/>
            <person name="Karaoz U."/>
            <person name="Brodie E.L."/>
            <person name="Williams K.H."/>
            <person name="Hubbard S.S."/>
            <person name="Banfield J.F."/>
        </authorList>
    </citation>
    <scope>NUCLEOTIDE SEQUENCE [LARGE SCALE GENOMIC DNA]</scope>
</reference>
<comment type="caution">
    <text evidence="2">The sequence shown here is derived from an EMBL/GenBank/DDBJ whole genome shotgun (WGS) entry which is preliminary data.</text>
</comment>
<gene>
    <name evidence="2" type="ORF">A3H75_03390</name>
</gene>
<dbReference type="STRING" id="1802410.A3H75_03390"/>
<evidence type="ECO:0008006" key="4">
    <source>
        <dbReference type="Google" id="ProtNLM"/>
    </source>
</evidence>
<organism evidence="2 3">
    <name type="scientific">Candidatus Uhrbacteria bacterium RIFCSPLOWO2_02_FULL_51_9</name>
    <dbReference type="NCBI Taxonomy" id="1802410"/>
    <lineage>
        <taxon>Bacteria</taxon>
        <taxon>Candidatus Uhriibacteriota</taxon>
    </lineage>
</organism>
<dbReference type="Proteomes" id="UP000176678">
    <property type="component" value="Unassembled WGS sequence"/>
</dbReference>
<evidence type="ECO:0000313" key="2">
    <source>
        <dbReference type="EMBL" id="OGL88358.1"/>
    </source>
</evidence>
<sequence length="81" mass="8930">MRQYILGALGFLLGIALVIKTEWFLRQLGRIDWAEEHLASSGGSRAGYKLLGLLVIFLSLLAITGQFESLGGNVLKKIFVH</sequence>
<feature type="transmembrane region" description="Helical" evidence="1">
    <location>
        <begin position="46"/>
        <end position="67"/>
    </location>
</feature>